<name>A0A942E682_9HYPH</name>
<evidence type="ECO:0000313" key="3">
    <source>
        <dbReference type="Proteomes" id="UP000680348"/>
    </source>
</evidence>
<dbReference type="PROSITE" id="PS00061">
    <property type="entry name" value="ADH_SHORT"/>
    <property type="match status" value="1"/>
</dbReference>
<organism evidence="2 3">
    <name type="scientific">Pseudaminobacter soli</name>
    <name type="common">ex Zhang et al. 2022</name>
    <dbReference type="NCBI Taxonomy" id="2831468"/>
    <lineage>
        <taxon>Bacteria</taxon>
        <taxon>Pseudomonadati</taxon>
        <taxon>Pseudomonadota</taxon>
        <taxon>Alphaproteobacteria</taxon>
        <taxon>Hyphomicrobiales</taxon>
        <taxon>Phyllobacteriaceae</taxon>
        <taxon>Pseudaminobacter</taxon>
    </lineage>
</organism>
<reference evidence="2" key="1">
    <citation type="submission" date="2021-04" db="EMBL/GenBank/DDBJ databases">
        <title>Pseudaminobacter soli sp. nov., isolated from paddy soil contaminated by heavy metals.</title>
        <authorList>
            <person name="Zhang K."/>
        </authorList>
    </citation>
    <scope>NUCLEOTIDE SEQUENCE</scope>
    <source>
        <strain evidence="2">19-2017</strain>
    </source>
</reference>
<dbReference type="EMBL" id="JAGWCR010000018">
    <property type="protein sequence ID" value="MBS3652000.1"/>
    <property type="molecule type" value="Genomic_DNA"/>
</dbReference>
<evidence type="ECO:0000313" key="2">
    <source>
        <dbReference type="EMBL" id="MBS3652000.1"/>
    </source>
</evidence>
<dbReference type="Pfam" id="PF13561">
    <property type="entry name" value="adh_short_C2"/>
    <property type="match status" value="1"/>
</dbReference>
<dbReference type="Proteomes" id="UP000680348">
    <property type="component" value="Unassembled WGS sequence"/>
</dbReference>
<comment type="similarity">
    <text evidence="1">Belongs to the short-chain dehydrogenases/reductases (SDR) family.</text>
</comment>
<accession>A0A942E682</accession>
<comment type="caution">
    <text evidence="2">The sequence shown here is derived from an EMBL/GenBank/DDBJ whole genome shotgun (WGS) entry which is preliminary data.</text>
</comment>
<dbReference type="SUPFAM" id="SSF51735">
    <property type="entry name" value="NAD(P)-binding Rossmann-fold domains"/>
    <property type="match status" value="1"/>
</dbReference>
<dbReference type="InterPro" id="IPR020904">
    <property type="entry name" value="Sc_DH/Rdtase_CS"/>
</dbReference>
<gene>
    <name evidence="2" type="ORF">KEU06_25680</name>
</gene>
<dbReference type="PANTHER" id="PTHR42760">
    <property type="entry name" value="SHORT-CHAIN DEHYDROGENASES/REDUCTASES FAMILY MEMBER"/>
    <property type="match status" value="1"/>
</dbReference>
<dbReference type="PRINTS" id="PR00081">
    <property type="entry name" value="GDHRDH"/>
</dbReference>
<keyword evidence="3" id="KW-1185">Reference proteome</keyword>
<evidence type="ECO:0000256" key="1">
    <source>
        <dbReference type="ARBA" id="ARBA00006484"/>
    </source>
</evidence>
<dbReference type="FunFam" id="3.40.50.720:FF:000084">
    <property type="entry name" value="Short-chain dehydrogenase reductase"/>
    <property type="match status" value="1"/>
</dbReference>
<dbReference type="GO" id="GO:0030497">
    <property type="term" value="P:fatty acid elongation"/>
    <property type="evidence" value="ECO:0007669"/>
    <property type="project" value="TreeGrafter"/>
</dbReference>
<dbReference type="InterPro" id="IPR002347">
    <property type="entry name" value="SDR_fam"/>
</dbReference>
<proteinExistence type="inferred from homology"/>
<dbReference type="AlphaFoldDB" id="A0A942E682"/>
<dbReference type="GO" id="GO:0016616">
    <property type="term" value="F:oxidoreductase activity, acting on the CH-OH group of donors, NAD or NADP as acceptor"/>
    <property type="evidence" value="ECO:0007669"/>
    <property type="project" value="TreeGrafter"/>
</dbReference>
<dbReference type="InterPro" id="IPR036291">
    <property type="entry name" value="NAD(P)-bd_dom_sf"/>
</dbReference>
<dbReference type="PANTHER" id="PTHR42760:SF40">
    <property type="entry name" value="3-OXOACYL-[ACYL-CARRIER-PROTEIN] REDUCTASE, CHLOROPLASTIC"/>
    <property type="match status" value="1"/>
</dbReference>
<sequence>MKGLRGRAAIVTGAGQGIGRAIAERLHHEGALVLAVDRNADTLATLSGERIATLVADVTADDAPSAIIDRCKREFDSVAVLVNNVGVGNAPPAHETTDEIYDFQLNVNLRTTFRLSRDVLPELRETRGAIVNIASSIGLSGYRRWAAYSAAKAGVIGLTRHMAAEYGPAGIRVNAVAPGIIATPQTEGRLATARFQATIVGTMPLGHVGRPEDIAAAVAFLASDDAAFVSGQVLAVDGGQTSSVFVAEHLVEAWERTVGSQDGAA</sequence>
<dbReference type="Gene3D" id="3.40.50.720">
    <property type="entry name" value="NAD(P)-binding Rossmann-like Domain"/>
    <property type="match status" value="1"/>
</dbReference>
<dbReference type="PRINTS" id="PR00080">
    <property type="entry name" value="SDRFAMILY"/>
</dbReference>
<dbReference type="RefSeq" id="WP_188257558.1">
    <property type="nucleotide sequence ID" value="NZ_JABVCF010000018.1"/>
</dbReference>
<protein>
    <submittedName>
        <fullName evidence="2">SDR family oxidoreductase</fullName>
    </submittedName>
</protein>